<keyword evidence="3" id="KW-1185">Reference proteome</keyword>
<protein>
    <submittedName>
        <fullName evidence="2">Uncharacterized protein</fullName>
    </submittedName>
</protein>
<evidence type="ECO:0000313" key="2">
    <source>
        <dbReference type="EMBL" id="KAK9738144.1"/>
    </source>
</evidence>
<name>A0AAW1LSK9_POPJA</name>
<comment type="caution">
    <text evidence="2">The sequence shown here is derived from an EMBL/GenBank/DDBJ whole genome shotgun (WGS) entry which is preliminary data.</text>
</comment>
<feature type="signal peptide" evidence="1">
    <location>
        <begin position="1"/>
        <end position="19"/>
    </location>
</feature>
<evidence type="ECO:0000313" key="3">
    <source>
        <dbReference type="Proteomes" id="UP001458880"/>
    </source>
</evidence>
<proteinExistence type="predicted"/>
<dbReference type="EMBL" id="JASPKY010000089">
    <property type="protein sequence ID" value="KAK9738144.1"/>
    <property type="molecule type" value="Genomic_DNA"/>
</dbReference>
<evidence type="ECO:0000256" key="1">
    <source>
        <dbReference type="SAM" id="SignalP"/>
    </source>
</evidence>
<dbReference type="Proteomes" id="UP001458880">
    <property type="component" value="Unassembled WGS sequence"/>
</dbReference>
<sequence length="96" mass="10265">MILCFTGVLALSYCGFLSRNPPHSTDKSVVSYQRASVLAGTIPDLASAALPPPTVPPLKRPTTLITAAAHFNINFGFSVPVYSDYRLALVRSSITI</sequence>
<dbReference type="AlphaFoldDB" id="A0AAW1LSK9"/>
<reference evidence="2 3" key="1">
    <citation type="journal article" date="2024" name="BMC Genomics">
        <title>De novo assembly and annotation of Popillia japonica's genome with initial clues to its potential as an invasive pest.</title>
        <authorList>
            <person name="Cucini C."/>
            <person name="Boschi S."/>
            <person name="Funari R."/>
            <person name="Cardaioli E."/>
            <person name="Iannotti N."/>
            <person name="Marturano G."/>
            <person name="Paoli F."/>
            <person name="Bruttini M."/>
            <person name="Carapelli A."/>
            <person name="Frati F."/>
            <person name="Nardi F."/>
        </authorList>
    </citation>
    <scope>NUCLEOTIDE SEQUENCE [LARGE SCALE GENOMIC DNA]</scope>
    <source>
        <strain evidence="2">DMR45628</strain>
    </source>
</reference>
<organism evidence="2 3">
    <name type="scientific">Popillia japonica</name>
    <name type="common">Japanese beetle</name>
    <dbReference type="NCBI Taxonomy" id="7064"/>
    <lineage>
        <taxon>Eukaryota</taxon>
        <taxon>Metazoa</taxon>
        <taxon>Ecdysozoa</taxon>
        <taxon>Arthropoda</taxon>
        <taxon>Hexapoda</taxon>
        <taxon>Insecta</taxon>
        <taxon>Pterygota</taxon>
        <taxon>Neoptera</taxon>
        <taxon>Endopterygota</taxon>
        <taxon>Coleoptera</taxon>
        <taxon>Polyphaga</taxon>
        <taxon>Scarabaeiformia</taxon>
        <taxon>Scarabaeidae</taxon>
        <taxon>Rutelinae</taxon>
        <taxon>Popillia</taxon>
    </lineage>
</organism>
<accession>A0AAW1LSK9</accession>
<keyword evidence="1" id="KW-0732">Signal</keyword>
<gene>
    <name evidence="2" type="ORF">QE152_g10029</name>
</gene>
<feature type="chain" id="PRO_5043430175" evidence="1">
    <location>
        <begin position="20"/>
        <end position="96"/>
    </location>
</feature>